<keyword evidence="3" id="KW-1185">Reference proteome</keyword>
<organism evidence="3 4">
    <name type="scientific">Acrobeloides nanus</name>
    <dbReference type="NCBI Taxonomy" id="290746"/>
    <lineage>
        <taxon>Eukaryota</taxon>
        <taxon>Metazoa</taxon>
        <taxon>Ecdysozoa</taxon>
        <taxon>Nematoda</taxon>
        <taxon>Chromadorea</taxon>
        <taxon>Rhabditida</taxon>
        <taxon>Tylenchina</taxon>
        <taxon>Cephalobomorpha</taxon>
        <taxon>Cephaloboidea</taxon>
        <taxon>Cephalobidae</taxon>
        <taxon>Acrobeloides</taxon>
    </lineage>
</organism>
<dbReference type="AlphaFoldDB" id="A0A914C1Z8"/>
<protein>
    <submittedName>
        <fullName evidence="4">Uncharacterized protein</fullName>
    </submittedName>
</protein>
<dbReference type="Gene3D" id="2.40.160.110">
    <property type="match status" value="1"/>
</dbReference>
<dbReference type="WBParaSite" id="ACRNAN_Path_1536.g5990.t1">
    <property type="protein sequence ID" value="ACRNAN_Path_1536.g5990.t1"/>
    <property type="gene ID" value="ACRNAN_Path_1536.g5990"/>
</dbReference>
<evidence type="ECO:0000256" key="2">
    <source>
        <dbReference type="SAM" id="Phobius"/>
    </source>
</evidence>
<feature type="transmembrane region" description="Helical" evidence="2">
    <location>
        <begin position="239"/>
        <end position="260"/>
    </location>
</feature>
<keyword evidence="2" id="KW-0812">Transmembrane</keyword>
<keyword evidence="2" id="KW-1133">Transmembrane helix</keyword>
<dbReference type="Proteomes" id="UP000887540">
    <property type="component" value="Unplaced"/>
</dbReference>
<feature type="region of interest" description="Disordered" evidence="1">
    <location>
        <begin position="1"/>
        <end position="22"/>
    </location>
</feature>
<sequence>MGWMWGEGLGATKSSSKSSKHTYTSFQDPIYGDFGLRDEQNAICLYLKFHAKLYNFNLNGTDIASELADLTSPHVNITGRCALSNELRKSSQIQAVWKVHDRRKLLYFKFEENFVKTLSHQVDELRWQLKKVVYTESFGSKLFSSIIQILEKFLENSIRFESANDTNVMSAPLRQKFVCKDRLNISLHNPDPEYKDIVLEFLPEVDVQPVNTGYGYGSNVYVCERTRRRTLAESFQSRMTIFSGVVLGTSSVGAMVAYSLRRHFLPSRQQFYNSLQ</sequence>
<name>A0A914C1Z8_9BILA</name>
<evidence type="ECO:0000313" key="4">
    <source>
        <dbReference type="WBParaSite" id="ACRNAN_Path_1536.g5990.t1"/>
    </source>
</evidence>
<reference evidence="4" key="1">
    <citation type="submission" date="2022-11" db="UniProtKB">
        <authorList>
            <consortium name="WormBaseParasite"/>
        </authorList>
    </citation>
    <scope>IDENTIFICATION</scope>
</reference>
<proteinExistence type="predicted"/>
<evidence type="ECO:0000313" key="3">
    <source>
        <dbReference type="Proteomes" id="UP000887540"/>
    </source>
</evidence>
<accession>A0A914C1Z8</accession>
<evidence type="ECO:0000256" key="1">
    <source>
        <dbReference type="SAM" id="MobiDB-lite"/>
    </source>
</evidence>
<keyword evidence="2" id="KW-0472">Membrane</keyword>